<dbReference type="SMART" id="SM00408">
    <property type="entry name" value="IGc2"/>
    <property type="match status" value="2"/>
</dbReference>
<evidence type="ECO:0000313" key="11">
    <source>
        <dbReference type="Proteomes" id="UP000095300"/>
    </source>
</evidence>
<dbReference type="InterPro" id="IPR003599">
    <property type="entry name" value="Ig_sub"/>
</dbReference>
<evidence type="ECO:0000256" key="6">
    <source>
        <dbReference type="ARBA" id="ARBA00023319"/>
    </source>
</evidence>
<evidence type="ECO:0000256" key="4">
    <source>
        <dbReference type="ARBA" id="ARBA00022737"/>
    </source>
</evidence>
<feature type="signal peptide" evidence="8">
    <location>
        <begin position="1"/>
        <end position="21"/>
    </location>
</feature>
<proteinExistence type="predicted"/>
<dbReference type="SMART" id="SM00409">
    <property type="entry name" value="IG"/>
    <property type="match status" value="2"/>
</dbReference>
<dbReference type="Pfam" id="PF07679">
    <property type="entry name" value="I-set"/>
    <property type="match status" value="1"/>
</dbReference>
<dbReference type="InterPro" id="IPR013783">
    <property type="entry name" value="Ig-like_fold"/>
</dbReference>
<dbReference type="KEGG" id="scac:106090498"/>
<evidence type="ECO:0000256" key="7">
    <source>
        <dbReference type="SAM" id="MobiDB-lite"/>
    </source>
</evidence>
<name>A0A1I8PUB4_STOCA</name>
<sequence length="285" mass="31570">MAKKMNLLHLSLLALLALTSSRCGSEARAIDDVDNSIEAGGESQQPAQPLPLISHHSSGSALSRTRFGQDWIKFTKSPPAKMLQSSGTPIEIVCEVMGSQIPTIQWVVGHLPLSEIDTIESNVISESSASAIVKVRSVHIIDHLLSEPRIYTCVGRTGSKTVYASTTVYPQNDLKDLMQLREKPFMGPTKPRIVYSERMHLDLVGSNVVLPCKVHARPRAEVFWMNEEGNLIEQNQRFKLLPSGDLLISDIKWEDMGAYKCIARNAMGKDTADAFIYPVQKDDKN</sequence>
<dbReference type="GO" id="GO:0005576">
    <property type="term" value="C:extracellular region"/>
    <property type="evidence" value="ECO:0007669"/>
    <property type="project" value="UniProtKB-SubCell"/>
</dbReference>
<comment type="subcellular location">
    <subcellularLocation>
        <location evidence="1">Secreted</location>
    </subcellularLocation>
</comment>
<dbReference type="InterPro" id="IPR036179">
    <property type="entry name" value="Ig-like_dom_sf"/>
</dbReference>
<keyword evidence="5" id="KW-1015">Disulfide bond</keyword>
<evidence type="ECO:0000256" key="5">
    <source>
        <dbReference type="ARBA" id="ARBA00023157"/>
    </source>
</evidence>
<feature type="domain" description="Ig-like" evidence="9">
    <location>
        <begin position="191"/>
        <end position="277"/>
    </location>
</feature>
<dbReference type="PANTHER" id="PTHR10075">
    <property type="entry name" value="BASIGIN RELATED"/>
    <property type="match status" value="1"/>
</dbReference>
<keyword evidence="3 8" id="KW-0732">Signal</keyword>
<dbReference type="InterPro" id="IPR003598">
    <property type="entry name" value="Ig_sub2"/>
</dbReference>
<dbReference type="GO" id="GO:0098632">
    <property type="term" value="F:cell-cell adhesion mediator activity"/>
    <property type="evidence" value="ECO:0007669"/>
    <property type="project" value="TreeGrafter"/>
</dbReference>
<dbReference type="Proteomes" id="UP000095300">
    <property type="component" value="Unassembled WGS sequence"/>
</dbReference>
<dbReference type="InterPro" id="IPR007110">
    <property type="entry name" value="Ig-like_dom"/>
</dbReference>
<dbReference type="GO" id="GO:0030424">
    <property type="term" value="C:axon"/>
    <property type="evidence" value="ECO:0007669"/>
    <property type="project" value="TreeGrafter"/>
</dbReference>
<feature type="region of interest" description="Disordered" evidence="7">
    <location>
        <begin position="37"/>
        <end position="58"/>
    </location>
</feature>
<dbReference type="Gene3D" id="2.60.40.10">
    <property type="entry name" value="Immunoglobulins"/>
    <property type="match status" value="2"/>
</dbReference>
<dbReference type="STRING" id="35570.A0A1I8PUB4"/>
<feature type="chain" id="PRO_5009327219" description="Ig-like domain-containing protein" evidence="8">
    <location>
        <begin position="22"/>
        <end position="285"/>
    </location>
</feature>
<evidence type="ECO:0000259" key="9">
    <source>
        <dbReference type="PROSITE" id="PS50835"/>
    </source>
</evidence>
<dbReference type="EnsemblMetazoa" id="SCAU011190-RC">
    <property type="protein sequence ID" value="SCAU011190-PC"/>
    <property type="gene ID" value="SCAU011190"/>
</dbReference>
<keyword evidence="6" id="KW-0393">Immunoglobulin domain</keyword>
<accession>A0A1I8PUB4</accession>
<feature type="domain" description="Ig-like" evidence="9">
    <location>
        <begin position="72"/>
        <end position="169"/>
    </location>
</feature>
<evidence type="ECO:0000256" key="8">
    <source>
        <dbReference type="SAM" id="SignalP"/>
    </source>
</evidence>
<gene>
    <name evidence="10" type="primary">106090498</name>
</gene>
<dbReference type="PROSITE" id="PS50835">
    <property type="entry name" value="IG_LIKE"/>
    <property type="match status" value="2"/>
</dbReference>
<dbReference type="VEuPathDB" id="VectorBase:SCAU011190"/>
<keyword evidence="2" id="KW-0964">Secreted</keyword>
<dbReference type="FunFam" id="2.60.40.10:FF:001749">
    <property type="entry name" value="Neural/ectodermal development factor IMP-L2"/>
    <property type="match status" value="1"/>
</dbReference>
<dbReference type="InterPro" id="IPR013098">
    <property type="entry name" value="Ig_I-set"/>
</dbReference>
<keyword evidence="11" id="KW-1185">Reference proteome</keyword>
<dbReference type="GO" id="GO:0005886">
    <property type="term" value="C:plasma membrane"/>
    <property type="evidence" value="ECO:0007669"/>
    <property type="project" value="TreeGrafter"/>
</dbReference>
<dbReference type="PANTHER" id="PTHR10075:SF109">
    <property type="entry name" value="NEURAL_ECTODERMAL DEVELOPMENT FACTOR IMP-L2"/>
    <property type="match status" value="1"/>
</dbReference>
<evidence type="ECO:0000256" key="3">
    <source>
        <dbReference type="ARBA" id="ARBA00022729"/>
    </source>
</evidence>
<dbReference type="GO" id="GO:0070593">
    <property type="term" value="P:dendrite self-avoidance"/>
    <property type="evidence" value="ECO:0007669"/>
    <property type="project" value="TreeGrafter"/>
</dbReference>
<dbReference type="SUPFAM" id="SSF48726">
    <property type="entry name" value="Immunoglobulin"/>
    <property type="match status" value="2"/>
</dbReference>
<evidence type="ECO:0000256" key="2">
    <source>
        <dbReference type="ARBA" id="ARBA00022525"/>
    </source>
</evidence>
<reference evidence="10" key="1">
    <citation type="submission" date="2020-05" db="UniProtKB">
        <authorList>
            <consortium name="EnsemblMetazoa"/>
        </authorList>
    </citation>
    <scope>IDENTIFICATION</scope>
    <source>
        <strain evidence="10">USDA</strain>
    </source>
</reference>
<organism evidence="10 11">
    <name type="scientific">Stomoxys calcitrans</name>
    <name type="common">Stable fly</name>
    <name type="synonym">Conops calcitrans</name>
    <dbReference type="NCBI Taxonomy" id="35570"/>
    <lineage>
        <taxon>Eukaryota</taxon>
        <taxon>Metazoa</taxon>
        <taxon>Ecdysozoa</taxon>
        <taxon>Arthropoda</taxon>
        <taxon>Hexapoda</taxon>
        <taxon>Insecta</taxon>
        <taxon>Pterygota</taxon>
        <taxon>Neoptera</taxon>
        <taxon>Endopterygota</taxon>
        <taxon>Diptera</taxon>
        <taxon>Brachycera</taxon>
        <taxon>Muscomorpha</taxon>
        <taxon>Muscoidea</taxon>
        <taxon>Muscidae</taxon>
        <taxon>Stomoxys</taxon>
    </lineage>
</organism>
<evidence type="ECO:0000256" key="1">
    <source>
        <dbReference type="ARBA" id="ARBA00004613"/>
    </source>
</evidence>
<keyword evidence="4" id="KW-0677">Repeat</keyword>
<evidence type="ECO:0000313" key="10">
    <source>
        <dbReference type="EnsemblMetazoa" id="SCAU011190-PC"/>
    </source>
</evidence>
<protein>
    <recommendedName>
        <fullName evidence="9">Ig-like domain-containing protein</fullName>
    </recommendedName>
</protein>
<dbReference type="AlphaFoldDB" id="A0A1I8PUB4"/>
<dbReference type="GO" id="GO:0007156">
    <property type="term" value="P:homophilic cell adhesion via plasma membrane adhesion molecules"/>
    <property type="evidence" value="ECO:0007669"/>
    <property type="project" value="TreeGrafter"/>
</dbReference>
<dbReference type="OrthoDB" id="6138780at2759"/>
<dbReference type="GO" id="GO:0007411">
    <property type="term" value="P:axon guidance"/>
    <property type="evidence" value="ECO:0007669"/>
    <property type="project" value="TreeGrafter"/>
</dbReference>